<evidence type="ECO:0000313" key="2">
    <source>
        <dbReference type="Proteomes" id="UP000538147"/>
    </source>
</evidence>
<dbReference type="SUPFAM" id="SSF48295">
    <property type="entry name" value="TrpR-like"/>
    <property type="match status" value="1"/>
</dbReference>
<dbReference type="EMBL" id="JACIIV010000042">
    <property type="protein sequence ID" value="MBB6229329.1"/>
    <property type="molecule type" value="Genomic_DNA"/>
</dbReference>
<gene>
    <name evidence="1" type="ORF">FHS79_003530</name>
</gene>
<sequence length="144" mass="15944">MRPEPPETALDTSTEVARSDVRRFEVLGEMTGRRRFWSIEQKLAILAEADHSDNIAALARRYDIRTSLIYTWRRELRYARQAVARQVSSDAEPALVPVMADSGAAATDRPAVIEVEFSGTVTRIYAGADAGLVATVLKSLRVLP</sequence>
<dbReference type="Pfam" id="PF01527">
    <property type="entry name" value="HTH_Tnp_1"/>
    <property type="match status" value="1"/>
</dbReference>
<dbReference type="GO" id="GO:0043565">
    <property type="term" value="F:sequence-specific DNA binding"/>
    <property type="evidence" value="ECO:0007669"/>
    <property type="project" value="InterPro"/>
</dbReference>
<protein>
    <submittedName>
        <fullName evidence="1">Transposase</fullName>
    </submittedName>
</protein>
<accession>A0A841L8G9</accession>
<keyword evidence="2" id="KW-1185">Reference proteome</keyword>
<dbReference type="InterPro" id="IPR010921">
    <property type="entry name" value="Trp_repressor/repl_initiator"/>
</dbReference>
<dbReference type="RefSeq" id="WP_184202942.1">
    <property type="nucleotide sequence ID" value="NZ_JACIIV010000042.1"/>
</dbReference>
<dbReference type="InterPro" id="IPR002514">
    <property type="entry name" value="Transposase_8"/>
</dbReference>
<dbReference type="AlphaFoldDB" id="A0A841L8G9"/>
<comment type="caution">
    <text evidence="1">The sequence shown here is derived from an EMBL/GenBank/DDBJ whole genome shotgun (WGS) entry which is preliminary data.</text>
</comment>
<dbReference type="Proteomes" id="UP000538147">
    <property type="component" value="Unassembled WGS sequence"/>
</dbReference>
<proteinExistence type="predicted"/>
<reference evidence="1 2" key="1">
    <citation type="submission" date="2020-08" db="EMBL/GenBank/DDBJ databases">
        <title>Genomic Encyclopedia of Type Strains, Phase IV (KMG-IV): sequencing the most valuable type-strain genomes for metagenomic binning, comparative biology and taxonomic classification.</title>
        <authorList>
            <person name="Goeker M."/>
        </authorList>
    </citation>
    <scope>NUCLEOTIDE SEQUENCE [LARGE SCALE GENOMIC DNA]</scope>
    <source>
        <strain evidence="1 2">DSM 102189</strain>
    </source>
</reference>
<dbReference type="GO" id="GO:0004803">
    <property type="term" value="F:transposase activity"/>
    <property type="evidence" value="ECO:0007669"/>
    <property type="project" value="InterPro"/>
</dbReference>
<dbReference type="GO" id="GO:0006313">
    <property type="term" value="P:DNA transposition"/>
    <property type="evidence" value="ECO:0007669"/>
    <property type="project" value="InterPro"/>
</dbReference>
<organism evidence="1 2">
    <name type="scientific">Polymorphobacter multimanifer</name>
    <dbReference type="NCBI Taxonomy" id="1070431"/>
    <lineage>
        <taxon>Bacteria</taxon>
        <taxon>Pseudomonadati</taxon>
        <taxon>Pseudomonadota</taxon>
        <taxon>Alphaproteobacteria</taxon>
        <taxon>Sphingomonadales</taxon>
        <taxon>Sphingosinicellaceae</taxon>
        <taxon>Polymorphobacter</taxon>
    </lineage>
</organism>
<evidence type="ECO:0000313" key="1">
    <source>
        <dbReference type="EMBL" id="MBB6229329.1"/>
    </source>
</evidence>
<name>A0A841L8G9_9SPHN</name>